<evidence type="ECO:0000256" key="11">
    <source>
        <dbReference type="ARBA" id="ARBA00023136"/>
    </source>
</evidence>
<dbReference type="GO" id="GO:0031966">
    <property type="term" value="C:mitochondrial membrane"/>
    <property type="evidence" value="ECO:0007669"/>
    <property type="project" value="UniProtKB-SubCell"/>
</dbReference>
<proteinExistence type="inferred from homology"/>
<geneLocation type="mitochondrion" evidence="14"/>
<evidence type="ECO:0000256" key="6">
    <source>
        <dbReference type="ARBA" id="ARBA00022692"/>
    </source>
</evidence>
<name>A0A0S2MSF9_9CUCU</name>
<gene>
    <name evidence="14" type="primary">atp8</name>
</gene>
<evidence type="ECO:0000256" key="10">
    <source>
        <dbReference type="ARBA" id="ARBA00023128"/>
    </source>
</evidence>
<evidence type="ECO:0000256" key="9">
    <source>
        <dbReference type="ARBA" id="ARBA00023065"/>
    </source>
</evidence>
<evidence type="ECO:0000256" key="2">
    <source>
        <dbReference type="ARBA" id="ARBA00008892"/>
    </source>
</evidence>
<keyword evidence="8 13" id="KW-1133">Transmembrane helix</keyword>
<sequence length="51" mass="6451">MPQMAPLNWLTLMIYFIMIFMMINSINYYMFMYNHKTSSFKKKNVKMNWKW</sequence>
<evidence type="ECO:0000256" key="4">
    <source>
        <dbReference type="ARBA" id="ARBA00022448"/>
    </source>
</evidence>
<evidence type="ECO:0000256" key="5">
    <source>
        <dbReference type="ARBA" id="ARBA00022547"/>
    </source>
</evidence>
<keyword evidence="5 12" id="KW-0138">CF(0)</keyword>
<organism evidence="14">
    <name type="scientific">Formicomus sp. FOR01</name>
    <dbReference type="NCBI Taxonomy" id="1205554"/>
    <lineage>
        <taxon>Eukaryota</taxon>
        <taxon>Metazoa</taxon>
        <taxon>Ecdysozoa</taxon>
        <taxon>Arthropoda</taxon>
        <taxon>Hexapoda</taxon>
        <taxon>Insecta</taxon>
        <taxon>Pterygota</taxon>
        <taxon>Neoptera</taxon>
        <taxon>Endopterygota</taxon>
        <taxon>Coleoptera</taxon>
        <taxon>Polyphaga</taxon>
        <taxon>Cucujiformia</taxon>
        <taxon>Anthicidae</taxon>
        <taxon>Formicomus</taxon>
    </lineage>
</organism>
<dbReference type="GO" id="GO:0045259">
    <property type="term" value="C:proton-transporting ATP synthase complex"/>
    <property type="evidence" value="ECO:0007669"/>
    <property type="project" value="UniProtKB-KW"/>
</dbReference>
<reference evidence="14" key="1">
    <citation type="submission" date="2012-06" db="EMBL/GenBank/DDBJ databases">
        <title>Mitogenomics of the Coleoptera under dense taxon sampling.</title>
        <authorList>
            <person name="Timmermans M.J.T.N."/>
            <person name="Lim J."/>
            <person name="Dodsworth S."/>
            <person name="Haran J."/>
            <person name="Ahrens D."/>
            <person name="Bocak L."/>
            <person name="London A."/>
            <person name="Culverwell L."/>
            <person name="Vogler A.P."/>
        </authorList>
    </citation>
    <scope>NUCLEOTIDE SEQUENCE</scope>
</reference>
<dbReference type="InterPro" id="IPR001421">
    <property type="entry name" value="ATP8_metazoa"/>
</dbReference>
<dbReference type="EMBL" id="JX412857">
    <property type="protein sequence ID" value="ALO77661.1"/>
    <property type="molecule type" value="Genomic_DNA"/>
</dbReference>
<evidence type="ECO:0000256" key="13">
    <source>
        <dbReference type="SAM" id="Phobius"/>
    </source>
</evidence>
<dbReference type="Pfam" id="PF00895">
    <property type="entry name" value="ATP-synt_8"/>
    <property type="match status" value="1"/>
</dbReference>
<keyword evidence="4 12" id="KW-0813">Transport</keyword>
<evidence type="ECO:0000256" key="7">
    <source>
        <dbReference type="ARBA" id="ARBA00022781"/>
    </source>
</evidence>
<protein>
    <recommendedName>
        <fullName evidence="12">ATP synthase complex subunit 8</fullName>
    </recommendedName>
</protein>
<keyword evidence="9 12" id="KW-0406">Ion transport</keyword>
<accession>A0A0S2MSF9</accession>
<comment type="similarity">
    <text evidence="2 12">Belongs to the ATPase protein 8 family.</text>
</comment>
<comment type="subcellular location">
    <subcellularLocation>
        <location evidence="1 12">Mitochondrion membrane</location>
        <topology evidence="1 12">Single-pass membrane protein</topology>
    </subcellularLocation>
</comment>
<dbReference type="GO" id="GO:0015986">
    <property type="term" value="P:proton motive force-driven ATP synthesis"/>
    <property type="evidence" value="ECO:0007669"/>
    <property type="project" value="InterPro"/>
</dbReference>
<comment type="subunit">
    <text evidence="3">F-type ATPases have 2 components, CF(1) - the catalytic core - and CF(0) - the membrane proton channel.</text>
</comment>
<keyword evidence="7 12" id="KW-0375">Hydrogen ion transport</keyword>
<keyword evidence="10 12" id="KW-0496">Mitochondrion</keyword>
<feature type="transmembrane region" description="Helical" evidence="13">
    <location>
        <begin position="12"/>
        <end position="33"/>
    </location>
</feature>
<evidence type="ECO:0000256" key="12">
    <source>
        <dbReference type="RuleBase" id="RU003661"/>
    </source>
</evidence>
<evidence type="ECO:0000256" key="3">
    <source>
        <dbReference type="ARBA" id="ARBA00011291"/>
    </source>
</evidence>
<dbReference type="AlphaFoldDB" id="A0A0S2MSF9"/>
<keyword evidence="6 12" id="KW-0812">Transmembrane</keyword>
<dbReference type="GO" id="GO:0015078">
    <property type="term" value="F:proton transmembrane transporter activity"/>
    <property type="evidence" value="ECO:0007669"/>
    <property type="project" value="InterPro"/>
</dbReference>
<evidence type="ECO:0000256" key="1">
    <source>
        <dbReference type="ARBA" id="ARBA00004304"/>
    </source>
</evidence>
<keyword evidence="11 13" id="KW-0472">Membrane</keyword>
<evidence type="ECO:0000313" key="14">
    <source>
        <dbReference type="EMBL" id="ALO77661.1"/>
    </source>
</evidence>
<evidence type="ECO:0000256" key="8">
    <source>
        <dbReference type="ARBA" id="ARBA00022989"/>
    </source>
</evidence>